<dbReference type="SUPFAM" id="SSF48150">
    <property type="entry name" value="DNA-glycosylase"/>
    <property type="match status" value="1"/>
</dbReference>
<dbReference type="Pfam" id="PF00730">
    <property type="entry name" value="HhH-GPD"/>
    <property type="match status" value="1"/>
</dbReference>
<evidence type="ECO:0000256" key="1">
    <source>
        <dbReference type="ARBA" id="ARBA00022485"/>
    </source>
</evidence>
<reference evidence="7" key="1">
    <citation type="submission" date="2018-12" db="EMBL/GenBank/DDBJ databases">
        <title>Complete genome sequencing of Jeotgalibaca sp. H21T32.</title>
        <authorList>
            <person name="Bae J.-W."/>
            <person name="Lee S.-Y."/>
        </authorList>
    </citation>
    <scope>NUCLEOTIDE SEQUENCE [LARGE SCALE GENOMIC DNA]</scope>
    <source>
        <strain evidence="7">H21T32</strain>
    </source>
</reference>
<dbReference type="AlphaFoldDB" id="A0A3S9HBH8"/>
<keyword evidence="6" id="KW-0255">Endonuclease</keyword>
<keyword evidence="6" id="KW-0540">Nuclease</keyword>
<gene>
    <name evidence="6" type="ORF">EJN90_08650</name>
</gene>
<dbReference type="PANTHER" id="PTHR10359">
    <property type="entry name" value="A/G-SPECIFIC ADENINE GLYCOSYLASE/ENDONUCLEASE III"/>
    <property type="match status" value="1"/>
</dbReference>
<evidence type="ECO:0000256" key="3">
    <source>
        <dbReference type="ARBA" id="ARBA00023004"/>
    </source>
</evidence>
<keyword evidence="7" id="KW-1185">Reference proteome</keyword>
<keyword evidence="1" id="KW-0004">4Fe-4S</keyword>
<dbReference type="RefSeq" id="WP_126110360.1">
    <property type="nucleotide sequence ID" value="NZ_CP034465.1"/>
</dbReference>
<dbReference type="PIRSF" id="PIRSF001435">
    <property type="entry name" value="Nth"/>
    <property type="match status" value="1"/>
</dbReference>
<keyword evidence="4" id="KW-0411">Iron-sulfur</keyword>
<dbReference type="GO" id="GO:0006284">
    <property type="term" value="P:base-excision repair"/>
    <property type="evidence" value="ECO:0007669"/>
    <property type="project" value="InterPro"/>
</dbReference>
<dbReference type="KEGG" id="jeh:EJN90_08650"/>
<protein>
    <submittedName>
        <fullName evidence="6">Endonuclease III domain-containing protein</fullName>
    </submittedName>
</protein>
<accession>A0A3S9HBH8</accession>
<dbReference type="InterPro" id="IPR003265">
    <property type="entry name" value="HhH-GPD_domain"/>
</dbReference>
<keyword evidence="2" id="KW-0479">Metal-binding</keyword>
<dbReference type="CDD" id="cd00056">
    <property type="entry name" value="ENDO3c"/>
    <property type="match status" value="1"/>
</dbReference>
<dbReference type="InterPro" id="IPR023170">
    <property type="entry name" value="HhH_base_excis_C"/>
</dbReference>
<organism evidence="6 7">
    <name type="scientific">Jeotgalibaca ciconiae</name>
    <dbReference type="NCBI Taxonomy" id="2496265"/>
    <lineage>
        <taxon>Bacteria</taxon>
        <taxon>Bacillati</taxon>
        <taxon>Bacillota</taxon>
        <taxon>Bacilli</taxon>
        <taxon>Lactobacillales</taxon>
        <taxon>Carnobacteriaceae</taxon>
        <taxon>Jeotgalibaca</taxon>
    </lineage>
</organism>
<dbReference type="Proteomes" id="UP000273326">
    <property type="component" value="Chromosome"/>
</dbReference>
<evidence type="ECO:0000313" key="6">
    <source>
        <dbReference type="EMBL" id="AZP04697.1"/>
    </source>
</evidence>
<name>A0A3S9HBH8_9LACT</name>
<dbReference type="PANTHER" id="PTHR10359:SF19">
    <property type="entry name" value="DNA REPAIR GLYCOSYLASE MJ1434-RELATED"/>
    <property type="match status" value="1"/>
</dbReference>
<dbReference type="InterPro" id="IPR011257">
    <property type="entry name" value="DNA_glycosylase"/>
</dbReference>
<evidence type="ECO:0000259" key="5">
    <source>
        <dbReference type="SMART" id="SM00478"/>
    </source>
</evidence>
<dbReference type="OrthoDB" id="9802365at2"/>
<dbReference type="Gene3D" id="1.10.340.30">
    <property type="entry name" value="Hypothetical protein, domain 2"/>
    <property type="match status" value="1"/>
</dbReference>
<keyword evidence="6" id="KW-0378">Hydrolase</keyword>
<proteinExistence type="predicted"/>
<evidence type="ECO:0000256" key="2">
    <source>
        <dbReference type="ARBA" id="ARBA00022723"/>
    </source>
</evidence>
<dbReference type="GO" id="GO:0004519">
    <property type="term" value="F:endonuclease activity"/>
    <property type="evidence" value="ECO:0007669"/>
    <property type="project" value="UniProtKB-KW"/>
</dbReference>
<dbReference type="EMBL" id="CP034465">
    <property type="protein sequence ID" value="AZP04697.1"/>
    <property type="molecule type" value="Genomic_DNA"/>
</dbReference>
<evidence type="ECO:0000313" key="7">
    <source>
        <dbReference type="Proteomes" id="UP000273326"/>
    </source>
</evidence>
<keyword evidence="3" id="KW-0408">Iron</keyword>
<dbReference type="GO" id="GO:0046872">
    <property type="term" value="F:metal ion binding"/>
    <property type="evidence" value="ECO:0007669"/>
    <property type="project" value="UniProtKB-KW"/>
</dbReference>
<dbReference type="GO" id="GO:0051539">
    <property type="term" value="F:4 iron, 4 sulfur cluster binding"/>
    <property type="evidence" value="ECO:0007669"/>
    <property type="project" value="UniProtKB-KW"/>
</dbReference>
<evidence type="ECO:0000256" key="4">
    <source>
        <dbReference type="ARBA" id="ARBA00023014"/>
    </source>
</evidence>
<dbReference type="SMART" id="SM00478">
    <property type="entry name" value="ENDO3c"/>
    <property type="match status" value="1"/>
</dbReference>
<dbReference type="Gene3D" id="1.10.1670.10">
    <property type="entry name" value="Helix-hairpin-Helix base-excision DNA repair enzymes (C-terminal)"/>
    <property type="match status" value="1"/>
</dbReference>
<feature type="domain" description="HhH-GPD" evidence="5">
    <location>
        <begin position="38"/>
        <end position="194"/>
    </location>
</feature>
<sequence>MKKDLEKLFVLNKLVEHYGYQHWWEDENRMADWVSMILIQQTTQNNAEKALVNLTPFLSLEALLDLEMEELQKLIRPAGFYKQKSVYIKELMNWFLAHGGKFEKFKEFSTESLRKELLGIKGVGPETADAMLLYIFERNVFIADTYATRLFTRLGFGEYRNYEQLRREFIHLAEQVPVKLCKEWHAVIDVHGKEYRKQKNLDESWLFVDS</sequence>